<name>A0ABT9N9V8_9ACTO</name>
<comment type="caution">
    <text evidence="4">The sequence shown here is derived from an EMBL/GenBank/DDBJ whole genome shotgun (WGS) entry which is preliminary data.</text>
</comment>
<reference evidence="4 5" key="1">
    <citation type="submission" date="2023-07" db="EMBL/GenBank/DDBJ databases">
        <title>Sequencing the genomes of 1000 actinobacteria strains.</title>
        <authorList>
            <person name="Klenk H.-P."/>
        </authorList>
    </citation>
    <scope>NUCLEOTIDE SEQUENCE [LARGE SCALE GENOMIC DNA]</scope>
    <source>
        <strain evidence="4 5">DSM 102162</strain>
    </source>
</reference>
<evidence type="ECO:0000313" key="5">
    <source>
        <dbReference type="Proteomes" id="UP001235966"/>
    </source>
</evidence>
<keyword evidence="5" id="KW-1185">Reference proteome</keyword>
<feature type="region of interest" description="Disordered" evidence="2">
    <location>
        <begin position="1"/>
        <end position="24"/>
    </location>
</feature>
<evidence type="ECO:0000259" key="3">
    <source>
        <dbReference type="Pfam" id="PF00085"/>
    </source>
</evidence>
<dbReference type="SUPFAM" id="SSF48452">
    <property type="entry name" value="TPR-like"/>
    <property type="match status" value="1"/>
</dbReference>
<proteinExistence type="predicted"/>
<dbReference type="Pfam" id="PF14561">
    <property type="entry name" value="TPR_20"/>
    <property type="match status" value="1"/>
</dbReference>
<dbReference type="InterPro" id="IPR011990">
    <property type="entry name" value="TPR-like_helical_dom_sf"/>
</dbReference>
<keyword evidence="1" id="KW-0802">TPR repeat</keyword>
<organism evidence="4 5">
    <name type="scientific">Arcanobacterium wilhelmae</name>
    <dbReference type="NCBI Taxonomy" id="1803177"/>
    <lineage>
        <taxon>Bacteria</taxon>
        <taxon>Bacillati</taxon>
        <taxon>Actinomycetota</taxon>
        <taxon>Actinomycetes</taxon>
        <taxon>Actinomycetales</taxon>
        <taxon>Actinomycetaceae</taxon>
        <taxon>Arcanobacterium</taxon>
    </lineage>
</organism>
<evidence type="ECO:0000313" key="4">
    <source>
        <dbReference type="EMBL" id="MDP9800494.1"/>
    </source>
</evidence>
<accession>A0ABT9N9V8</accession>
<dbReference type="PROSITE" id="PS50005">
    <property type="entry name" value="TPR"/>
    <property type="match status" value="1"/>
</dbReference>
<dbReference type="InterPro" id="IPR013766">
    <property type="entry name" value="Thioredoxin_domain"/>
</dbReference>
<dbReference type="InterPro" id="IPR036249">
    <property type="entry name" value="Thioredoxin-like_sf"/>
</dbReference>
<sequence>MAGAFDLSTLKAKNEPEPATAAGEAVPGKLEVALTEESLQTAVNTSMKVPVLVAFTSPRSDNSAKLLEMVRPMVAAKAGRIQLAVADVDAHPQVAGVFGVNGVPALAVLLQGNPVPIVQGLPGEADLRPQIDKIIASAAQYGINGVLDPNAEVKEPEVPPLHKEGLEAMKKGDYAAARAAYEKALAQDPKDHEAQSALAQVNYLDRMAGMPQMVDPAQAQAMMEKIAAAPMDDVETQLTGADIEFASRPDIALGRLIEAVKATSGEDRERVRTRILEFFDLLGQQSEIVAAARKALAAALF</sequence>
<protein>
    <submittedName>
        <fullName evidence="4">Thioredoxin</fullName>
    </submittedName>
</protein>
<gene>
    <name evidence="4" type="ORF">J2S49_000570</name>
</gene>
<dbReference type="RefSeq" id="WP_278057869.1">
    <property type="nucleotide sequence ID" value="NZ_CP121247.1"/>
</dbReference>
<dbReference type="Gene3D" id="3.40.30.10">
    <property type="entry name" value="Glutaredoxin"/>
    <property type="match status" value="1"/>
</dbReference>
<dbReference type="SUPFAM" id="SSF52833">
    <property type="entry name" value="Thioredoxin-like"/>
    <property type="match status" value="1"/>
</dbReference>
<feature type="domain" description="Thioredoxin" evidence="3">
    <location>
        <begin position="33"/>
        <end position="132"/>
    </location>
</feature>
<dbReference type="Gene3D" id="1.25.40.10">
    <property type="entry name" value="Tetratricopeptide repeat domain"/>
    <property type="match status" value="2"/>
</dbReference>
<dbReference type="Proteomes" id="UP001235966">
    <property type="component" value="Unassembled WGS sequence"/>
</dbReference>
<dbReference type="Pfam" id="PF13414">
    <property type="entry name" value="TPR_11"/>
    <property type="match status" value="1"/>
</dbReference>
<dbReference type="Pfam" id="PF00085">
    <property type="entry name" value="Thioredoxin"/>
    <property type="match status" value="1"/>
</dbReference>
<evidence type="ECO:0000256" key="1">
    <source>
        <dbReference type="PROSITE-ProRule" id="PRU00339"/>
    </source>
</evidence>
<evidence type="ECO:0000256" key="2">
    <source>
        <dbReference type="SAM" id="MobiDB-lite"/>
    </source>
</evidence>
<dbReference type="EMBL" id="JAUSQW010000001">
    <property type="protein sequence ID" value="MDP9800494.1"/>
    <property type="molecule type" value="Genomic_DNA"/>
</dbReference>
<feature type="repeat" description="TPR" evidence="1">
    <location>
        <begin position="158"/>
        <end position="191"/>
    </location>
</feature>
<dbReference type="InterPro" id="IPR019734">
    <property type="entry name" value="TPR_rpt"/>
</dbReference>